<proteinExistence type="predicted"/>
<reference evidence="2" key="1">
    <citation type="submission" date="2020-05" db="EMBL/GenBank/DDBJ databases">
        <title>Phylogenomic resolution of chytrid fungi.</title>
        <authorList>
            <person name="Stajich J.E."/>
            <person name="Amses K."/>
            <person name="Simmons R."/>
            <person name="Seto K."/>
            <person name="Myers J."/>
            <person name="Bonds A."/>
            <person name="Quandt C.A."/>
            <person name="Barry K."/>
            <person name="Liu P."/>
            <person name="Grigoriev I."/>
            <person name="Longcore J.E."/>
            <person name="James T.Y."/>
        </authorList>
    </citation>
    <scope>NUCLEOTIDE SEQUENCE</scope>
    <source>
        <strain evidence="2">JEL0476</strain>
    </source>
</reference>
<accession>A0AAD5XXV8</accession>
<name>A0AAD5XXV8_9FUNG</name>
<feature type="coiled-coil region" evidence="1">
    <location>
        <begin position="88"/>
        <end position="153"/>
    </location>
</feature>
<evidence type="ECO:0000313" key="3">
    <source>
        <dbReference type="Proteomes" id="UP001211065"/>
    </source>
</evidence>
<evidence type="ECO:0000313" key="2">
    <source>
        <dbReference type="EMBL" id="KAJ3209189.1"/>
    </source>
</evidence>
<comment type="caution">
    <text evidence="2">The sequence shown here is derived from an EMBL/GenBank/DDBJ whole genome shotgun (WGS) entry which is preliminary data.</text>
</comment>
<feature type="coiled-coil region" evidence="1">
    <location>
        <begin position="367"/>
        <end position="395"/>
    </location>
</feature>
<evidence type="ECO:0000256" key="1">
    <source>
        <dbReference type="SAM" id="Coils"/>
    </source>
</evidence>
<dbReference type="EMBL" id="JADGJW010000954">
    <property type="protein sequence ID" value="KAJ3209189.1"/>
    <property type="molecule type" value="Genomic_DNA"/>
</dbReference>
<keyword evidence="3" id="KW-1185">Reference proteome</keyword>
<organism evidence="2 3">
    <name type="scientific">Clydaea vesicula</name>
    <dbReference type="NCBI Taxonomy" id="447962"/>
    <lineage>
        <taxon>Eukaryota</taxon>
        <taxon>Fungi</taxon>
        <taxon>Fungi incertae sedis</taxon>
        <taxon>Chytridiomycota</taxon>
        <taxon>Chytridiomycota incertae sedis</taxon>
        <taxon>Chytridiomycetes</taxon>
        <taxon>Lobulomycetales</taxon>
        <taxon>Lobulomycetaceae</taxon>
        <taxon>Clydaea</taxon>
    </lineage>
</organism>
<protein>
    <submittedName>
        <fullName evidence="2">Uncharacterized protein</fullName>
    </submittedName>
</protein>
<keyword evidence="1" id="KW-0175">Coiled coil</keyword>
<sequence length="582" mass="68873">MRIKDQKIISTVEELDLLQFHNKNLIKKIESLQQEVKKNFLPVSLSKSNSQKNTNFSNPNTILQQELSGKILENEKLQNYIFDFSNENKELKSNLIQFEHENNSLKSSLEKFEKDNENLRNQVKTKNLKIEEFQRIENQLKKKNQDGNLLKNDNLNEIIVEEEEKSLQILNKSINQFYKAISSLLSFKNLVKEEFNLDIRQSDQKLNFFSDLDHTISEATLKNLKEISITFDNFLLSFKTFFEKEEKKFNDNPNQDLAMELEKCNFLLNLMIKDLESFNFYFKNILEWMELKVNSVKKKIHRDDDEVDNIPQEQKEELNFVNFHIVYYVSKLNLSMKGLYRHALVYISLKAENEEDLHKIIKSNKILNCLQSAFIEEEENKSEIKEEVISNLIKTRSLTFETIKSRDENIFKTLKLIKIYLKFFFKEDELNLLEYYRLLNLNFKNFKALKKFNVDIIHQLKILKNTTKSETSNNLNEQKDDILKKKLTNVTVTKKVDSQIQTDEVDDDDIDDEEEISEKQQNRSVTCKSIEIQTEEYISNDDICVDNDTSLYGNSVSEIRLNQLLLKVQELDSFLIKNNLKL</sequence>
<gene>
    <name evidence="2" type="ORF">HK099_008559</name>
</gene>
<dbReference type="Proteomes" id="UP001211065">
    <property type="component" value="Unassembled WGS sequence"/>
</dbReference>
<dbReference type="AlphaFoldDB" id="A0AAD5XXV8"/>